<evidence type="ECO:0000313" key="2">
    <source>
        <dbReference type="Proteomes" id="UP000007807"/>
    </source>
</evidence>
<dbReference type="AlphaFoldDB" id="F4BVC8"/>
<keyword evidence="2" id="KW-1185">Reference proteome</keyword>
<protein>
    <submittedName>
        <fullName evidence="1">Uncharacterized protein</fullName>
    </submittedName>
</protein>
<dbReference type="KEGG" id="mcj:MCON_1747"/>
<sequence>MVDLEDLARNMEKIEGTHNVPFDDLFNVRFMTEYTEFVTIDDMFESAGFKVDNEEDFNNIPEEKLDKFIREHTRFSSWKEMLNKAGEDYIIRNLGLQLI</sequence>
<accession>F4BVC8</accession>
<dbReference type="OrthoDB" id="178002at2157"/>
<dbReference type="Proteomes" id="UP000007807">
    <property type="component" value="Chromosome"/>
</dbReference>
<evidence type="ECO:0000313" key="1">
    <source>
        <dbReference type="EMBL" id="AEB68362.1"/>
    </source>
</evidence>
<gene>
    <name evidence="1" type="ordered locus">MCON_1747</name>
</gene>
<dbReference type="EMBL" id="CP002565">
    <property type="protein sequence ID" value="AEB68362.1"/>
    <property type="molecule type" value="Genomic_DNA"/>
</dbReference>
<dbReference type="InParanoid" id="F4BVC8"/>
<reference evidence="1 2" key="1">
    <citation type="journal article" date="2011" name="J. Bacteriol.">
        <title>Complete genome sequence of Methanosaeta concilii, a specialist in aceticlastic methanogenesis.</title>
        <authorList>
            <person name="Barber R.D."/>
            <person name="Zhang L."/>
            <person name="Harnack M."/>
            <person name="Olson M.V."/>
            <person name="Kaul R."/>
            <person name="Ingram-Smith C."/>
            <person name="Smith K.S."/>
        </authorList>
    </citation>
    <scope>NUCLEOTIDE SEQUENCE [LARGE SCALE GENOMIC DNA]</scope>
    <source>
        <strain evidence="2">ATCC 5969 / DSM 3671 / JCM 10134 / NBRC 103675 / OCM 69 / GP-6</strain>
    </source>
</reference>
<organism evidence="1 2">
    <name type="scientific">Methanothrix soehngenii (strain ATCC 5969 / DSM 3671 / JCM 10134 / NBRC 103675 / OCM 69 / GP-6)</name>
    <name type="common">Methanosaeta concilii</name>
    <dbReference type="NCBI Taxonomy" id="990316"/>
    <lineage>
        <taxon>Archaea</taxon>
        <taxon>Methanobacteriati</taxon>
        <taxon>Methanobacteriota</taxon>
        <taxon>Stenosarchaea group</taxon>
        <taxon>Methanomicrobia</taxon>
        <taxon>Methanotrichales</taxon>
        <taxon>Methanotrichaceae</taxon>
        <taxon>Methanothrix</taxon>
    </lineage>
</organism>
<proteinExistence type="predicted"/>
<name>F4BVC8_METSG</name>
<dbReference type="HOGENOM" id="CLU_145991_0_0_2"/>
<dbReference type="RefSeq" id="WP_013719406.1">
    <property type="nucleotide sequence ID" value="NC_015416.1"/>
</dbReference>
<dbReference type="GeneID" id="10461297"/>